<dbReference type="SUPFAM" id="SSF53383">
    <property type="entry name" value="PLP-dependent transferases"/>
    <property type="match status" value="1"/>
</dbReference>
<dbReference type="GO" id="GO:0005829">
    <property type="term" value="C:cytosol"/>
    <property type="evidence" value="ECO:0007669"/>
    <property type="project" value="TreeGrafter"/>
</dbReference>
<dbReference type="PANTHER" id="PTHR48097:SF9">
    <property type="entry name" value="L-THREONINE ALDOLASE"/>
    <property type="match status" value="1"/>
</dbReference>
<dbReference type="InterPro" id="IPR015424">
    <property type="entry name" value="PyrdxlP-dep_Trfase"/>
</dbReference>
<dbReference type="PIRSF" id="PIRSF017617">
    <property type="entry name" value="Thr_aldolase"/>
    <property type="match status" value="1"/>
</dbReference>
<evidence type="ECO:0000256" key="4">
    <source>
        <dbReference type="ARBA" id="ARBA00023239"/>
    </source>
</evidence>
<keyword evidence="8" id="KW-1185">Reference proteome</keyword>
<evidence type="ECO:0000313" key="8">
    <source>
        <dbReference type="Proteomes" id="UP001172911"/>
    </source>
</evidence>
<dbReference type="PANTHER" id="PTHR48097">
    <property type="entry name" value="L-THREONINE ALDOLASE-RELATED"/>
    <property type="match status" value="1"/>
</dbReference>
<dbReference type="Gene3D" id="3.40.640.10">
    <property type="entry name" value="Type I PLP-dependent aspartate aminotransferase-like (Major domain)"/>
    <property type="match status" value="1"/>
</dbReference>
<name>A0AAW7ZGB7_9FIRM</name>
<dbReference type="FunFam" id="3.40.640.10:FF:000030">
    <property type="entry name" value="Low-specificity L-threonine aldolase"/>
    <property type="match status" value="1"/>
</dbReference>
<dbReference type="InterPro" id="IPR015421">
    <property type="entry name" value="PyrdxlP-dep_Trfase_major"/>
</dbReference>
<comment type="similarity">
    <text evidence="2">Belongs to the threonine aldolase family.</text>
</comment>
<evidence type="ECO:0000256" key="5">
    <source>
        <dbReference type="PIRSR" id="PIRSR017617-1"/>
    </source>
</evidence>
<evidence type="ECO:0000256" key="3">
    <source>
        <dbReference type="ARBA" id="ARBA00022898"/>
    </source>
</evidence>
<accession>A0AAW7ZGB7</accession>
<dbReference type="InterPro" id="IPR023603">
    <property type="entry name" value="Low_specificity_L-TA-like"/>
</dbReference>
<comment type="cofactor">
    <cofactor evidence="1">
        <name>pyridoxal 5'-phosphate</name>
        <dbReference type="ChEBI" id="CHEBI:597326"/>
    </cofactor>
</comment>
<dbReference type="Pfam" id="PF01212">
    <property type="entry name" value="Beta_elim_lyase"/>
    <property type="match status" value="1"/>
</dbReference>
<organism evidence="7 8">
    <name type="scientific">Desulforamulus aquiferis</name>
    <dbReference type="NCBI Taxonomy" id="1397668"/>
    <lineage>
        <taxon>Bacteria</taxon>
        <taxon>Bacillati</taxon>
        <taxon>Bacillota</taxon>
        <taxon>Clostridia</taxon>
        <taxon>Eubacteriales</taxon>
        <taxon>Peptococcaceae</taxon>
        <taxon>Desulforamulus</taxon>
    </lineage>
</organism>
<comment type="caution">
    <text evidence="7">The sequence shown here is derived from an EMBL/GenBank/DDBJ whole genome shotgun (WGS) entry which is preliminary data.</text>
</comment>
<sequence length="344" mass="36786">MIKIKAIDLRSDTVTLPTNEMRAAMASAPVGDDVYGEDPTVRELEKKAAALMGKESALFVPSGTMGNQIAVLVHTKRGEEVILDSEAHIYYYEAGGPALLAGVQLNPVKGLLTPQGPEILKETLKPEDIHFPKTSLVCLENTFNRGGGTVLAPATMEELYGICHRQDLKVHLDGARIFNAAISLNINVKELTCCCDSVMFCLSKGLSAPVGSLLAGTSEFIDAARKYRKILGGGMRQAGVLAAAGLIALQSVDRLKEDHANALRLATGLSSIPGISIDLQRVQTNIIVVKVEGKISASVLVDKLSVQHIKCATFGPGIIRMVTHKDVSSQDIDFVISTTKDLLN</sequence>
<keyword evidence="4 7" id="KW-0456">Lyase</keyword>
<evidence type="ECO:0000259" key="6">
    <source>
        <dbReference type="Pfam" id="PF01212"/>
    </source>
</evidence>
<dbReference type="CDD" id="cd06502">
    <property type="entry name" value="TA_like"/>
    <property type="match status" value="1"/>
</dbReference>
<dbReference type="GO" id="GO:0008732">
    <property type="term" value="F:L-allo-threonine aldolase activity"/>
    <property type="evidence" value="ECO:0007669"/>
    <property type="project" value="TreeGrafter"/>
</dbReference>
<dbReference type="NCBIfam" id="NF007825">
    <property type="entry name" value="PRK10534.1"/>
    <property type="match status" value="1"/>
</dbReference>
<dbReference type="InterPro" id="IPR001597">
    <property type="entry name" value="ArAA_b-elim_lyase/Thr_aldolase"/>
</dbReference>
<evidence type="ECO:0000256" key="2">
    <source>
        <dbReference type="ARBA" id="ARBA00006966"/>
    </source>
</evidence>
<dbReference type="InterPro" id="IPR015422">
    <property type="entry name" value="PyrdxlP-dep_Trfase_small"/>
</dbReference>
<dbReference type="NCBIfam" id="NF041359">
    <property type="entry name" value="GntG_guanitoxin"/>
    <property type="match status" value="1"/>
</dbReference>
<keyword evidence="3" id="KW-0663">Pyridoxal phosphate</keyword>
<dbReference type="EMBL" id="JARPTC010000019">
    <property type="protein sequence ID" value="MDO7788061.1"/>
    <property type="molecule type" value="Genomic_DNA"/>
</dbReference>
<dbReference type="AlphaFoldDB" id="A0AAW7ZGB7"/>
<dbReference type="GO" id="GO:0006567">
    <property type="term" value="P:L-threonine catabolic process"/>
    <property type="evidence" value="ECO:0007669"/>
    <property type="project" value="TreeGrafter"/>
</dbReference>
<dbReference type="RefSeq" id="WP_304543647.1">
    <property type="nucleotide sequence ID" value="NZ_JARPTC010000019.1"/>
</dbReference>
<feature type="modified residue" description="N6-(pyridoxal phosphate)lysine" evidence="5">
    <location>
        <position position="204"/>
    </location>
</feature>
<dbReference type="Gene3D" id="3.90.1150.10">
    <property type="entry name" value="Aspartate Aminotransferase, domain 1"/>
    <property type="match status" value="1"/>
</dbReference>
<dbReference type="EC" id="4.1.2.48" evidence="7"/>
<proteinExistence type="inferred from homology"/>
<reference evidence="7" key="1">
    <citation type="journal article" date="2023" name="J. Hazard. Mater.">
        <title>Anaerobic biodegradation of pyrene and benzo[a]pyrene by a new sulfate-reducing Desulforamulus aquiferis strain DSA.</title>
        <authorList>
            <person name="Zhang Z."/>
            <person name="Sun J."/>
            <person name="Gong X."/>
            <person name="Wang C."/>
            <person name="Wang H."/>
        </authorList>
    </citation>
    <scope>NUCLEOTIDE SEQUENCE</scope>
    <source>
        <strain evidence="7">DSA</strain>
    </source>
</reference>
<dbReference type="GO" id="GO:0006545">
    <property type="term" value="P:glycine biosynthetic process"/>
    <property type="evidence" value="ECO:0007669"/>
    <property type="project" value="TreeGrafter"/>
</dbReference>
<reference evidence="7" key="2">
    <citation type="submission" date="2023-03" db="EMBL/GenBank/DDBJ databases">
        <authorList>
            <person name="Zhang Z."/>
        </authorList>
    </citation>
    <scope>NUCLEOTIDE SEQUENCE</scope>
    <source>
        <strain evidence="7">DSA</strain>
    </source>
</reference>
<evidence type="ECO:0000256" key="1">
    <source>
        <dbReference type="ARBA" id="ARBA00001933"/>
    </source>
</evidence>
<feature type="domain" description="Aromatic amino acid beta-eliminating lyase/threonine aldolase" evidence="6">
    <location>
        <begin position="8"/>
        <end position="290"/>
    </location>
</feature>
<dbReference type="Proteomes" id="UP001172911">
    <property type="component" value="Unassembled WGS sequence"/>
</dbReference>
<gene>
    <name evidence="7" type="primary">ltaE</name>
    <name evidence="7" type="ORF">P6N53_12585</name>
</gene>
<dbReference type="FunFam" id="3.90.1150.10:FF:000041">
    <property type="entry name" value="Low-specificity L-threonine aldolase"/>
    <property type="match status" value="1"/>
</dbReference>
<evidence type="ECO:0000313" key="7">
    <source>
        <dbReference type="EMBL" id="MDO7788061.1"/>
    </source>
</evidence>
<protein>
    <submittedName>
        <fullName evidence="7">Low-specificity L-threonine aldolase</fullName>
        <ecNumber evidence="7">4.1.2.48</ecNumber>
    </submittedName>
</protein>